<dbReference type="PANTHER" id="PTHR31272:SF9">
    <property type="entry name" value="BLL1027 PROTEIN"/>
    <property type="match status" value="1"/>
</dbReference>
<comment type="subcellular location">
    <subcellularLocation>
        <location evidence="1">Membrane</location>
        <topology evidence="1">Multi-pass membrane protein</topology>
    </subcellularLocation>
</comment>
<dbReference type="Pfam" id="PF02683">
    <property type="entry name" value="DsbD_TM"/>
    <property type="match status" value="1"/>
</dbReference>
<dbReference type="HOGENOM" id="CLU_053225_2_0_2"/>
<keyword evidence="4 6" id="KW-1133">Transmembrane helix</keyword>
<dbReference type="GeneID" id="41603068"/>
<feature type="transmembrane region" description="Helical" evidence="6">
    <location>
        <begin position="200"/>
        <end position="218"/>
    </location>
</feature>
<sequence>MFYDIISPQAAFGTGIINILAAFAAGILSVFSPCILPLLPAVMATSAGKGKLRPFAIVVGVSISFTIMGVVTSAFGAAFQTYINQLKILAGIFILLMGFVILLDVSLFNVFSRFPLLSGMNEEGSLSGLLLGLSLGVLWIPCVGPFLASILAMVALEGNLANGAFTLSIYSLGFAMPMLLLAYSAHFSSSRIRLISRWDAILKKGAGIVLILVGLWMIRQNHIQWFI</sequence>
<evidence type="ECO:0000259" key="7">
    <source>
        <dbReference type="Pfam" id="PF02683"/>
    </source>
</evidence>
<dbReference type="GO" id="GO:0016020">
    <property type="term" value="C:membrane"/>
    <property type="evidence" value="ECO:0007669"/>
    <property type="project" value="UniProtKB-SubCell"/>
</dbReference>
<feature type="transmembrane region" description="Helical" evidence="6">
    <location>
        <begin position="167"/>
        <end position="188"/>
    </location>
</feature>
<protein>
    <submittedName>
        <fullName evidence="8">Cytochrome C-type biogenesis protein (CcdA), conjectural</fullName>
    </submittedName>
</protein>
<dbReference type="RefSeq" id="WP_048167378.1">
    <property type="nucleotide sequence ID" value="NZ_CP009501.1"/>
</dbReference>
<evidence type="ECO:0000256" key="2">
    <source>
        <dbReference type="ARBA" id="ARBA00006143"/>
    </source>
</evidence>
<accession>A0A0E3KPU2</accession>
<feature type="transmembrane region" description="Helical" evidence="6">
    <location>
        <begin position="16"/>
        <end position="43"/>
    </location>
</feature>
<dbReference type="Proteomes" id="UP000066529">
    <property type="component" value="Chromosome"/>
</dbReference>
<keyword evidence="3 6" id="KW-0812">Transmembrane</keyword>
<organism evidence="8 9">
    <name type="scientific">Methanosarcina thermophila (strain ATCC 43570 / DSM 1825 / OCM 12 / VKM B-1830 / TM-1)</name>
    <dbReference type="NCBI Taxonomy" id="523844"/>
    <lineage>
        <taxon>Archaea</taxon>
        <taxon>Methanobacteriati</taxon>
        <taxon>Methanobacteriota</taxon>
        <taxon>Stenosarchaea group</taxon>
        <taxon>Methanomicrobia</taxon>
        <taxon>Methanosarcinales</taxon>
        <taxon>Methanosarcinaceae</taxon>
        <taxon>Methanosarcina</taxon>
    </lineage>
</organism>
<feature type="transmembrane region" description="Helical" evidence="6">
    <location>
        <begin position="129"/>
        <end position="155"/>
    </location>
</feature>
<reference evidence="8 9" key="1">
    <citation type="submission" date="2014-07" db="EMBL/GenBank/DDBJ databases">
        <title>Methanogenic archaea and the global carbon cycle.</title>
        <authorList>
            <person name="Henriksen J.R."/>
            <person name="Luke J."/>
            <person name="Reinhart S."/>
            <person name="Benedict M.N."/>
            <person name="Youngblut N.D."/>
            <person name="Metcalf M.E."/>
            <person name="Whitaker R.J."/>
            <person name="Metcalf W.W."/>
        </authorList>
    </citation>
    <scope>NUCLEOTIDE SEQUENCE [LARGE SCALE GENOMIC DNA]</scope>
    <source>
        <strain evidence="9">ATCC 43570 / DSM 1825 / OCM 12 / VKM B-1830 / TM-1</strain>
    </source>
</reference>
<proteinExistence type="inferred from homology"/>
<feature type="transmembrane region" description="Helical" evidence="6">
    <location>
        <begin position="55"/>
        <end position="82"/>
    </location>
</feature>
<dbReference type="OrthoDB" id="115386at2157"/>
<name>A0A0E3KPU2_METTT</name>
<dbReference type="PATRIC" id="fig|523844.20.peg.1969"/>
<evidence type="ECO:0000313" key="9">
    <source>
        <dbReference type="Proteomes" id="UP000066529"/>
    </source>
</evidence>
<dbReference type="InterPro" id="IPR051790">
    <property type="entry name" value="Cytochrome_c-biogenesis_DsbD"/>
</dbReference>
<dbReference type="PANTHER" id="PTHR31272">
    <property type="entry name" value="CYTOCHROME C-TYPE BIOGENESIS PROTEIN HI_1454-RELATED"/>
    <property type="match status" value="1"/>
</dbReference>
<evidence type="ECO:0000313" key="8">
    <source>
        <dbReference type="EMBL" id="AKB13337.1"/>
    </source>
</evidence>
<dbReference type="GO" id="GO:0017004">
    <property type="term" value="P:cytochrome complex assembly"/>
    <property type="evidence" value="ECO:0007669"/>
    <property type="project" value="InterPro"/>
</dbReference>
<evidence type="ECO:0000256" key="6">
    <source>
        <dbReference type="SAM" id="Phobius"/>
    </source>
</evidence>
<gene>
    <name evidence="8" type="ORF">MSTHT_1579</name>
</gene>
<dbReference type="AlphaFoldDB" id="A0A0E3KPU2"/>
<feature type="domain" description="Cytochrome C biogenesis protein transmembrane" evidence="7">
    <location>
        <begin position="17"/>
        <end position="219"/>
    </location>
</feature>
<evidence type="ECO:0000256" key="4">
    <source>
        <dbReference type="ARBA" id="ARBA00022989"/>
    </source>
</evidence>
<evidence type="ECO:0000256" key="1">
    <source>
        <dbReference type="ARBA" id="ARBA00004141"/>
    </source>
</evidence>
<dbReference type="KEGG" id="mthr:MSTHT_1579"/>
<feature type="transmembrane region" description="Helical" evidence="6">
    <location>
        <begin position="88"/>
        <end position="108"/>
    </location>
</feature>
<dbReference type="STRING" id="523844.MSTHT_1579"/>
<keyword evidence="5 6" id="KW-0472">Membrane</keyword>
<evidence type="ECO:0000256" key="3">
    <source>
        <dbReference type="ARBA" id="ARBA00022692"/>
    </source>
</evidence>
<comment type="similarity">
    <text evidence="2">Belongs to the DsbD family.</text>
</comment>
<dbReference type="InterPro" id="IPR003834">
    <property type="entry name" value="Cyt_c_assmbl_TM_dom"/>
</dbReference>
<dbReference type="EMBL" id="CP009501">
    <property type="protein sequence ID" value="AKB13337.1"/>
    <property type="molecule type" value="Genomic_DNA"/>
</dbReference>
<evidence type="ECO:0000256" key="5">
    <source>
        <dbReference type="ARBA" id="ARBA00023136"/>
    </source>
</evidence>